<keyword evidence="3 4" id="KW-0472">Membrane</keyword>
<feature type="transmembrane region" description="Helical" evidence="4">
    <location>
        <begin position="140"/>
        <end position="163"/>
    </location>
</feature>
<protein>
    <submittedName>
        <fullName evidence="6">Fused MFS/spermidine synthase</fullName>
    </submittedName>
</protein>
<feature type="domain" description="Major facilitator superfamily (MFS) profile" evidence="5">
    <location>
        <begin position="1"/>
        <end position="191"/>
    </location>
</feature>
<feature type="transmembrane region" description="Helical" evidence="4">
    <location>
        <begin position="66"/>
        <end position="87"/>
    </location>
</feature>
<feature type="transmembrane region" description="Helical" evidence="4">
    <location>
        <begin position="169"/>
        <end position="189"/>
    </location>
</feature>
<evidence type="ECO:0000256" key="3">
    <source>
        <dbReference type="ARBA" id="ARBA00023136"/>
    </source>
</evidence>
<dbReference type="NCBIfam" id="NF037959">
    <property type="entry name" value="MFS_SpdSyn"/>
    <property type="match status" value="1"/>
</dbReference>
<keyword evidence="7" id="KW-1185">Reference proteome</keyword>
<dbReference type="InterPro" id="IPR036259">
    <property type="entry name" value="MFS_trans_sf"/>
</dbReference>
<dbReference type="Proteomes" id="UP001205566">
    <property type="component" value="Unassembled WGS sequence"/>
</dbReference>
<evidence type="ECO:0000313" key="6">
    <source>
        <dbReference type="EMBL" id="MCQ3827973.1"/>
    </source>
</evidence>
<accession>A0ABT1NVV2</accession>
<dbReference type="InterPro" id="IPR020846">
    <property type="entry name" value="MFS_dom"/>
</dbReference>
<feature type="transmembrane region" description="Helical" evidence="4">
    <location>
        <begin position="99"/>
        <end position="128"/>
    </location>
</feature>
<proteinExistence type="predicted"/>
<comment type="caution">
    <text evidence="6">The sequence shown here is derived from an EMBL/GenBank/DDBJ whole genome shotgun (WGS) entry which is preliminary data.</text>
</comment>
<keyword evidence="2 4" id="KW-1133">Transmembrane helix</keyword>
<evidence type="ECO:0000313" key="7">
    <source>
        <dbReference type="Proteomes" id="UP001205566"/>
    </source>
</evidence>
<reference evidence="6" key="1">
    <citation type="thesis" date="2020" institute="Technische Universitat Dresden" country="Dresden, Germany">
        <title>The Agarolytic System of Microbulbifer elongatus PORT2, Isolated from Batu Karas, Pangandaran West Java Indonesia.</title>
        <authorList>
            <person name="Anggraeni S.R."/>
        </authorList>
    </citation>
    <scope>NUCLEOTIDE SEQUENCE</scope>
    <source>
        <strain evidence="6">PORT2</strain>
    </source>
</reference>
<dbReference type="SUPFAM" id="SSF103473">
    <property type="entry name" value="MFS general substrate transporter"/>
    <property type="match status" value="1"/>
</dbReference>
<evidence type="ECO:0000256" key="2">
    <source>
        <dbReference type="ARBA" id="ARBA00022989"/>
    </source>
</evidence>
<dbReference type="PROSITE" id="PS50850">
    <property type="entry name" value="MFS"/>
    <property type="match status" value="1"/>
</dbReference>
<keyword evidence="1 4" id="KW-0812">Transmembrane</keyword>
<evidence type="ECO:0000259" key="5">
    <source>
        <dbReference type="PROSITE" id="PS50850"/>
    </source>
</evidence>
<gene>
    <name evidence="6" type="ORF">HXX02_00800</name>
</gene>
<sequence length="191" mass="20186">MSVFGGVFALSGAAALIYQVAWQRLLFLAFGVDLESVTVIVTVFMLGLGVGGMVGGFLADKCRGQCFNLFLVGELLICIFGVLSPNLMKNLLSVYEPLLVFLSSFGLLLFPTLLMGATLPLLSVSLIDDGFVIGDAVGRLYYFNTLGAALGCLLAGFLLFSYIGLKAAIYLAAALNAFAVFIGLVFVGARK</sequence>
<evidence type="ECO:0000256" key="1">
    <source>
        <dbReference type="ARBA" id="ARBA00022692"/>
    </source>
</evidence>
<dbReference type="Gene3D" id="1.20.1250.20">
    <property type="entry name" value="MFS general substrate transporter like domains"/>
    <property type="match status" value="1"/>
</dbReference>
<evidence type="ECO:0000256" key="4">
    <source>
        <dbReference type="SAM" id="Phobius"/>
    </source>
</evidence>
<name>A0ABT1NVV2_9GAMM</name>
<dbReference type="EMBL" id="JACASI010000008">
    <property type="protein sequence ID" value="MCQ3827973.1"/>
    <property type="molecule type" value="Genomic_DNA"/>
</dbReference>
<organism evidence="6 7">
    <name type="scientific">Microbulbifer elongatus</name>
    <dbReference type="NCBI Taxonomy" id="86173"/>
    <lineage>
        <taxon>Bacteria</taxon>
        <taxon>Pseudomonadati</taxon>
        <taxon>Pseudomonadota</taxon>
        <taxon>Gammaproteobacteria</taxon>
        <taxon>Cellvibrionales</taxon>
        <taxon>Microbulbiferaceae</taxon>
        <taxon>Microbulbifer</taxon>
    </lineage>
</organism>
<feature type="transmembrane region" description="Helical" evidence="4">
    <location>
        <begin position="39"/>
        <end position="59"/>
    </location>
</feature>